<reference evidence="6 7" key="1">
    <citation type="submission" date="2024-09" db="EMBL/GenBank/DDBJ databases">
        <title>Itraconazole resistance in Madurella fahalii resulting from another homologue of gene encoding cytochrome P450 14-alpha sterol demethylase (CYP51).</title>
        <authorList>
            <person name="Yoshioka I."/>
            <person name="Fahal A.H."/>
            <person name="Kaneko S."/>
            <person name="Yaguchi T."/>
        </authorList>
    </citation>
    <scope>NUCLEOTIDE SEQUENCE [LARGE SCALE GENOMIC DNA]</scope>
    <source>
        <strain evidence="6 7">IFM 68171</strain>
    </source>
</reference>
<proteinExistence type="inferred from homology"/>
<keyword evidence="7" id="KW-1185">Reference proteome</keyword>
<comment type="subcellular location">
    <subcellularLocation>
        <location evidence="1">Membrane</location>
        <topology evidence="1">Multi-pass membrane protein</topology>
    </subcellularLocation>
</comment>
<evidence type="ECO:0000256" key="1">
    <source>
        <dbReference type="ARBA" id="ARBA00004141"/>
    </source>
</evidence>
<keyword evidence="4" id="KW-1133">Transmembrane helix</keyword>
<protein>
    <submittedName>
        <fullName evidence="6">Uncharacterized protein</fullName>
    </submittedName>
</protein>
<keyword evidence="5" id="KW-0472">Membrane</keyword>
<accession>A0ABQ0GF55</accession>
<evidence type="ECO:0000256" key="2">
    <source>
        <dbReference type="ARBA" id="ARBA00007262"/>
    </source>
</evidence>
<evidence type="ECO:0000256" key="5">
    <source>
        <dbReference type="ARBA" id="ARBA00023136"/>
    </source>
</evidence>
<dbReference type="Pfam" id="PF06140">
    <property type="entry name" value="Ifi-6-16"/>
    <property type="match status" value="1"/>
</dbReference>
<dbReference type="GeneID" id="98177340"/>
<organism evidence="6 7">
    <name type="scientific">Madurella fahalii</name>
    <dbReference type="NCBI Taxonomy" id="1157608"/>
    <lineage>
        <taxon>Eukaryota</taxon>
        <taxon>Fungi</taxon>
        <taxon>Dikarya</taxon>
        <taxon>Ascomycota</taxon>
        <taxon>Pezizomycotina</taxon>
        <taxon>Sordariomycetes</taxon>
        <taxon>Sordariomycetidae</taxon>
        <taxon>Sordariales</taxon>
        <taxon>Sordariales incertae sedis</taxon>
        <taxon>Madurella</taxon>
    </lineage>
</organism>
<name>A0ABQ0GF55_9PEZI</name>
<gene>
    <name evidence="6" type="ORF">MFIFM68171_06597</name>
</gene>
<dbReference type="EMBL" id="BAAFSV010000003">
    <property type="protein sequence ID" value="GAB1316387.1"/>
    <property type="molecule type" value="Genomic_DNA"/>
</dbReference>
<evidence type="ECO:0000256" key="3">
    <source>
        <dbReference type="ARBA" id="ARBA00022692"/>
    </source>
</evidence>
<comment type="caution">
    <text evidence="6">The sequence shown here is derived from an EMBL/GenBank/DDBJ whole genome shotgun (WGS) entry which is preliminary data.</text>
</comment>
<comment type="similarity">
    <text evidence="2">Belongs to the IFI6/IFI27 family.</text>
</comment>
<dbReference type="Gene3D" id="6.10.110.10">
    <property type="match status" value="1"/>
</dbReference>
<evidence type="ECO:0000313" key="7">
    <source>
        <dbReference type="Proteomes" id="UP001628179"/>
    </source>
</evidence>
<dbReference type="InterPro" id="IPR009311">
    <property type="entry name" value="IFI6/IFI27-like"/>
</dbReference>
<dbReference type="Proteomes" id="UP001628179">
    <property type="component" value="Unassembled WGS sequence"/>
</dbReference>
<evidence type="ECO:0000256" key="4">
    <source>
        <dbReference type="ARBA" id="ARBA00022989"/>
    </source>
</evidence>
<keyword evidence="3" id="KW-0812">Transmembrane</keyword>
<dbReference type="InterPro" id="IPR038213">
    <property type="entry name" value="IFI6/IFI27-like_sf"/>
</dbReference>
<sequence length="216" mass="23402">MDFQSLLSCLCCSPESPGHSYPRPAEPYRYTVIDEKPPVHPAPSARPATISKSADDVDKTAAEVIAILCRAEKAGPGLVRRLDDAVGAEGWSDWLAERVLHALEQTLKQTGRETWGEALSDAYDGAVAVAQELFSDLVAYVKEHPFEIAASVLLSLVAFGVLARLMPWVLELLGFGIEGPIEGTFASWFQATYGGYVPKGSIMSFLQRLGMTWGTA</sequence>
<dbReference type="RefSeq" id="XP_070918118.1">
    <property type="nucleotide sequence ID" value="XM_071062017.1"/>
</dbReference>
<evidence type="ECO:0000313" key="6">
    <source>
        <dbReference type="EMBL" id="GAB1316387.1"/>
    </source>
</evidence>